<keyword evidence="1" id="KW-0560">Oxidoreductase</keyword>
<keyword evidence="2" id="KW-1185">Reference proteome</keyword>
<dbReference type="EMBL" id="CP119961">
    <property type="protein sequence ID" value="WFD39784.1"/>
    <property type="molecule type" value="Genomic_DNA"/>
</dbReference>
<accession>A0AAF0F4M8</accession>
<dbReference type="AlphaFoldDB" id="A0AAF0F4M8"/>
<dbReference type="PANTHER" id="PTHR21021:SF15">
    <property type="entry name" value="FREE METHIONINE-R-SULFOXIDE REDUCTASE"/>
    <property type="match status" value="1"/>
</dbReference>
<organism evidence="1 2">
    <name type="scientific">Malassezia japonica</name>
    <dbReference type="NCBI Taxonomy" id="223818"/>
    <lineage>
        <taxon>Eukaryota</taxon>
        <taxon>Fungi</taxon>
        <taxon>Dikarya</taxon>
        <taxon>Basidiomycota</taxon>
        <taxon>Ustilaginomycotina</taxon>
        <taxon>Malasseziomycetes</taxon>
        <taxon>Malasseziales</taxon>
        <taxon>Malasseziaceae</taxon>
        <taxon>Malassezia</taxon>
    </lineage>
</organism>
<protein>
    <submittedName>
        <fullName evidence="1">L-methionine (R)-S-oxide reductase</fullName>
        <ecNumber evidence="1">1.8.4.14</ecNumber>
    </submittedName>
</protein>
<dbReference type="GO" id="GO:0005829">
    <property type="term" value="C:cytosol"/>
    <property type="evidence" value="ECO:0007669"/>
    <property type="project" value="TreeGrafter"/>
</dbReference>
<dbReference type="GeneID" id="85226416"/>
<dbReference type="Gene3D" id="3.30.450.40">
    <property type="match status" value="1"/>
</dbReference>
<evidence type="ECO:0000313" key="1">
    <source>
        <dbReference type="EMBL" id="WFD39784.1"/>
    </source>
</evidence>
<dbReference type="GO" id="GO:0033745">
    <property type="term" value="F:L-methionine-(R)-S-oxide reductase activity"/>
    <property type="evidence" value="ECO:0007669"/>
    <property type="project" value="UniProtKB-EC"/>
</dbReference>
<name>A0AAF0F4M8_9BASI</name>
<sequence>MVHADAAGLPSDVTSKSAFYTHLEEQLTALLDGQRNWVTNLANASSVIYFSMNKFPEWKEKRVNWAGFYLLSPLFPGAEVSSGKDPKLWLGPFCGLPACQAINSVPGRGVCADGSAVLPPRTVCVPRTDDYPGHIACDSLSQSEIVVPIVVPRASLSQASQEAIRGKGEPELVRAWGGRGDGDEVIIGVLDIDCESQNGFDQDDVQGLERIVRRISAACDWAV</sequence>
<dbReference type="InterPro" id="IPR051330">
    <property type="entry name" value="Phosphatase_reg/MetRdx"/>
</dbReference>
<dbReference type="PANTHER" id="PTHR21021">
    <property type="entry name" value="GAF/PUTATIVE CYTOSKELETAL PROTEIN"/>
    <property type="match status" value="1"/>
</dbReference>
<reference evidence="1" key="1">
    <citation type="submission" date="2023-03" db="EMBL/GenBank/DDBJ databases">
        <title>Mating type loci evolution in Malassezia.</title>
        <authorList>
            <person name="Coelho M.A."/>
        </authorList>
    </citation>
    <scope>NUCLEOTIDE SEQUENCE</scope>
    <source>
        <strain evidence="1">CBS 9431</strain>
    </source>
</reference>
<dbReference type="SUPFAM" id="SSF55781">
    <property type="entry name" value="GAF domain-like"/>
    <property type="match status" value="1"/>
</dbReference>
<dbReference type="EC" id="1.8.4.14" evidence="1"/>
<evidence type="ECO:0000313" key="2">
    <source>
        <dbReference type="Proteomes" id="UP001217754"/>
    </source>
</evidence>
<dbReference type="RefSeq" id="XP_060122681.1">
    <property type="nucleotide sequence ID" value="XM_060266698.1"/>
</dbReference>
<dbReference type="Proteomes" id="UP001217754">
    <property type="component" value="Chromosome 4"/>
</dbReference>
<dbReference type="InterPro" id="IPR029016">
    <property type="entry name" value="GAF-like_dom_sf"/>
</dbReference>
<proteinExistence type="predicted"/>
<gene>
    <name evidence="1" type="ORF">MJAP1_002765</name>
</gene>